<sequence length="78" mass="9242">MKKYFTIKELFGRVEKKSDILLYGDYWGISYENGQYLLSFISGEMIGLEKRIEIDVSDYLLLKQYPGKIEDIINKYCN</sequence>
<reference evidence="1 2" key="1">
    <citation type="submission" date="2019-03" db="EMBL/GenBank/DDBJ databases">
        <title>Genomic Encyclopedia of Type Strains, Phase IV (KMG-IV): sequencing the most valuable type-strain genomes for metagenomic binning, comparative biology and taxonomic classification.</title>
        <authorList>
            <person name="Goeker M."/>
        </authorList>
    </citation>
    <scope>NUCLEOTIDE SEQUENCE [LARGE SCALE GENOMIC DNA]</scope>
    <source>
        <strain evidence="1 2">DSM 28404</strain>
    </source>
</reference>
<keyword evidence="2" id="KW-1185">Reference proteome</keyword>
<proteinExistence type="predicted"/>
<dbReference type="OrthoDB" id="7064697at2"/>
<evidence type="ECO:0000313" key="1">
    <source>
        <dbReference type="EMBL" id="TCP92073.1"/>
    </source>
</evidence>
<dbReference type="Proteomes" id="UP000295763">
    <property type="component" value="Unassembled WGS sequence"/>
</dbReference>
<comment type="caution">
    <text evidence="1">The sequence shown here is derived from an EMBL/GenBank/DDBJ whole genome shotgun (WGS) entry which is preliminary data.</text>
</comment>
<dbReference type="RefSeq" id="WP_131978635.1">
    <property type="nucleotide sequence ID" value="NZ_SLYB01000028.1"/>
</dbReference>
<dbReference type="AlphaFoldDB" id="A0A4V2T131"/>
<evidence type="ECO:0000313" key="2">
    <source>
        <dbReference type="Proteomes" id="UP000295763"/>
    </source>
</evidence>
<dbReference type="EMBL" id="SLYB01000028">
    <property type="protein sequence ID" value="TCP92073.1"/>
    <property type="molecule type" value="Genomic_DNA"/>
</dbReference>
<protein>
    <submittedName>
        <fullName evidence="1">Uncharacterized protein</fullName>
    </submittedName>
</protein>
<accession>A0A4V2T131</accession>
<organism evidence="1 2">
    <name type="scientific">Cricetibacter osteomyelitidis</name>
    <dbReference type="NCBI Taxonomy" id="1521931"/>
    <lineage>
        <taxon>Bacteria</taxon>
        <taxon>Pseudomonadati</taxon>
        <taxon>Pseudomonadota</taxon>
        <taxon>Gammaproteobacteria</taxon>
        <taxon>Pasteurellales</taxon>
        <taxon>Pasteurellaceae</taxon>
        <taxon>Cricetibacter</taxon>
    </lineage>
</organism>
<name>A0A4V2T131_9PAST</name>
<gene>
    <name evidence="1" type="ORF">EDC44_12826</name>
</gene>